<gene>
    <name evidence="1" type="ORF">CY34DRAFT_457186</name>
</gene>
<dbReference type="AlphaFoldDB" id="A0A0D0AWM8"/>
<organism evidence="1 2">
    <name type="scientific">Suillus luteus UH-Slu-Lm8-n1</name>
    <dbReference type="NCBI Taxonomy" id="930992"/>
    <lineage>
        <taxon>Eukaryota</taxon>
        <taxon>Fungi</taxon>
        <taxon>Dikarya</taxon>
        <taxon>Basidiomycota</taxon>
        <taxon>Agaricomycotina</taxon>
        <taxon>Agaricomycetes</taxon>
        <taxon>Agaricomycetidae</taxon>
        <taxon>Boletales</taxon>
        <taxon>Suillineae</taxon>
        <taxon>Suillaceae</taxon>
        <taxon>Suillus</taxon>
    </lineage>
</organism>
<reference evidence="1 2" key="1">
    <citation type="submission" date="2014-04" db="EMBL/GenBank/DDBJ databases">
        <authorList>
            <consortium name="DOE Joint Genome Institute"/>
            <person name="Kuo A."/>
            <person name="Ruytinx J."/>
            <person name="Rineau F."/>
            <person name="Colpaert J."/>
            <person name="Kohler A."/>
            <person name="Nagy L.G."/>
            <person name="Floudas D."/>
            <person name="Copeland A."/>
            <person name="Barry K.W."/>
            <person name="Cichocki N."/>
            <person name="Veneault-Fourrey C."/>
            <person name="LaButti K."/>
            <person name="Lindquist E.A."/>
            <person name="Lipzen A."/>
            <person name="Lundell T."/>
            <person name="Morin E."/>
            <person name="Murat C."/>
            <person name="Sun H."/>
            <person name="Tunlid A."/>
            <person name="Henrissat B."/>
            <person name="Grigoriev I.V."/>
            <person name="Hibbett D.S."/>
            <person name="Martin F."/>
            <person name="Nordberg H.P."/>
            <person name="Cantor M.N."/>
            <person name="Hua S.X."/>
        </authorList>
    </citation>
    <scope>NUCLEOTIDE SEQUENCE [LARGE SCALE GENOMIC DNA]</scope>
    <source>
        <strain evidence="1 2">UH-Slu-Lm8-n1</strain>
    </source>
</reference>
<protein>
    <submittedName>
        <fullName evidence="1">Uncharacterized protein</fullName>
    </submittedName>
</protein>
<evidence type="ECO:0000313" key="1">
    <source>
        <dbReference type="EMBL" id="KIK46096.1"/>
    </source>
</evidence>
<proteinExistence type="predicted"/>
<dbReference type="HOGENOM" id="CLU_1384994_0_0_1"/>
<sequence length="197" mass="23100">MLVARLTASSKRKIRGLIKRHLDLTKLFRNLPQSRLDFLKREVLLDTDLSFLTQYEDGWAVDVLIRKVYFERHQMVQEKLRPVRRVRRYNHQSLLTSSRSRVSPEPRLRARRTRANTSSRVAFLSTRLDSATPSLLRFHKAIVQAGLCTDEHLHQLFHMSAASRDTFISQALGRMKSTIFERVAVMDILERMNNEQL</sequence>
<accession>A0A0D0AWM8</accession>
<name>A0A0D0AWM8_9AGAM</name>
<dbReference type="Proteomes" id="UP000054485">
    <property type="component" value="Unassembled WGS sequence"/>
</dbReference>
<keyword evidence="2" id="KW-1185">Reference proteome</keyword>
<dbReference type="InParanoid" id="A0A0D0AWM8"/>
<dbReference type="OrthoDB" id="2665446at2759"/>
<dbReference type="EMBL" id="KN835163">
    <property type="protein sequence ID" value="KIK46096.1"/>
    <property type="molecule type" value="Genomic_DNA"/>
</dbReference>
<reference evidence="2" key="2">
    <citation type="submission" date="2015-01" db="EMBL/GenBank/DDBJ databases">
        <title>Evolutionary Origins and Diversification of the Mycorrhizal Mutualists.</title>
        <authorList>
            <consortium name="DOE Joint Genome Institute"/>
            <consortium name="Mycorrhizal Genomics Consortium"/>
            <person name="Kohler A."/>
            <person name="Kuo A."/>
            <person name="Nagy L.G."/>
            <person name="Floudas D."/>
            <person name="Copeland A."/>
            <person name="Barry K.W."/>
            <person name="Cichocki N."/>
            <person name="Veneault-Fourrey C."/>
            <person name="LaButti K."/>
            <person name="Lindquist E.A."/>
            <person name="Lipzen A."/>
            <person name="Lundell T."/>
            <person name="Morin E."/>
            <person name="Murat C."/>
            <person name="Riley R."/>
            <person name="Ohm R."/>
            <person name="Sun H."/>
            <person name="Tunlid A."/>
            <person name="Henrissat B."/>
            <person name="Grigoriev I.V."/>
            <person name="Hibbett D.S."/>
            <person name="Martin F."/>
        </authorList>
    </citation>
    <scope>NUCLEOTIDE SEQUENCE [LARGE SCALE GENOMIC DNA]</scope>
    <source>
        <strain evidence="2">UH-Slu-Lm8-n1</strain>
    </source>
</reference>
<evidence type="ECO:0000313" key="2">
    <source>
        <dbReference type="Proteomes" id="UP000054485"/>
    </source>
</evidence>